<organism evidence="2 3">
    <name type="scientific">Nepenthes gracilis</name>
    <name type="common">Slender pitcher plant</name>
    <dbReference type="NCBI Taxonomy" id="150966"/>
    <lineage>
        <taxon>Eukaryota</taxon>
        <taxon>Viridiplantae</taxon>
        <taxon>Streptophyta</taxon>
        <taxon>Embryophyta</taxon>
        <taxon>Tracheophyta</taxon>
        <taxon>Spermatophyta</taxon>
        <taxon>Magnoliopsida</taxon>
        <taxon>eudicotyledons</taxon>
        <taxon>Gunneridae</taxon>
        <taxon>Pentapetalae</taxon>
        <taxon>Caryophyllales</taxon>
        <taxon>Nepenthaceae</taxon>
        <taxon>Nepenthes</taxon>
    </lineage>
</organism>
<gene>
    <name evidence="2" type="ORF">Nepgr_033934</name>
</gene>
<dbReference type="AlphaFoldDB" id="A0AAD3TLB1"/>
<name>A0AAD3TLB1_NEPGR</name>
<feature type="transmembrane region" description="Helical" evidence="1">
    <location>
        <begin position="65"/>
        <end position="85"/>
    </location>
</feature>
<keyword evidence="1" id="KW-1133">Transmembrane helix</keyword>
<accession>A0AAD3TLB1</accession>
<keyword evidence="1" id="KW-0812">Transmembrane</keyword>
<proteinExistence type="predicted"/>
<protein>
    <submittedName>
        <fullName evidence="2">Uncharacterized protein</fullName>
    </submittedName>
</protein>
<evidence type="ECO:0000256" key="1">
    <source>
        <dbReference type="SAM" id="Phobius"/>
    </source>
</evidence>
<keyword evidence="1" id="KW-0472">Membrane</keyword>
<reference evidence="2" key="1">
    <citation type="submission" date="2023-05" db="EMBL/GenBank/DDBJ databases">
        <title>Nepenthes gracilis genome sequencing.</title>
        <authorList>
            <person name="Fukushima K."/>
        </authorList>
    </citation>
    <scope>NUCLEOTIDE SEQUENCE</scope>
    <source>
        <strain evidence="2">SING2019-196</strain>
    </source>
</reference>
<dbReference type="EMBL" id="BSYO01000062">
    <property type="protein sequence ID" value="GMH32090.1"/>
    <property type="molecule type" value="Genomic_DNA"/>
</dbReference>
<dbReference type="Proteomes" id="UP001279734">
    <property type="component" value="Unassembled WGS sequence"/>
</dbReference>
<comment type="caution">
    <text evidence="2">The sequence shown here is derived from an EMBL/GenBank/DDBJ whole genome shotgun (WGS) entry which is preliminary data.</text>
</comment>
<feature type="transmembrane region" description="Helical" evidence="1">
    <location>
        <begin position="25"/>
        <end position="53"/>
    </location>
</feature>
<sequence length="159" mass="16504">MCCTAGAILDMLVYGLPCCLIGMGLLRLLAASGFLSSIVLYGCSWWFGCFWLVHFSECCLCRLSGISIVTVICSVVVLSDVAAFLELLVPDDCCSGAPLWLTIADCRWVLGLLLVEVAGTGLPVAAAAFDGVGQGEATASACAEVDSGLGFLLGNIVLQ</sequence>
<evidence type="ECO:0000313" key="3">
    <source>
        <dbReference type="Proteomes" id="UP001279734"/>
    </source>
</evidence>
<keyword evidence="3" id="KW-1185">Reference proteome</keyword>
<evidence type="ECO:0000313" key="2">
    <source>
        <dbReference type="EMBL" id="GMH32090.1"/>
    </source>
</evidence>